<dbReference type="PANTHER" id="PTHR13265">
    <property type="entry name" value="THO COMPLEX SUBUNIT 1"/>
    <property type="match status" value="1"/>
</dbReference>
<sequence>MTNQPTTKMVKNIYSDYQTQLTNQLTNYIDRLDKQQRTTTTPTTRQNIIQEITEQLPALPEQANELRRLIISSVFSSLISHLNQNRKEGEQDYTLYHLLDLVLAFIDHGLAAPELALGCIEEILEASTVQQAQFIFGYLESRVQRLTVDMLPDRGKGLIFLRMQNNLLRRLSKSLHTVFCGRILCFLSSVFPIAEKSGVNLRGAFNHGNITKFDQFDSPPSTMLISNNNSTTDEIEAGIKEIEKNTPQDSTPRPNEEIKPDDSARVKASKSATDKREFYTRFWSLQALLSNPPELFKSWTPDPTVPPALPSSSTTTTTTATTSATSATSATLDPNSSQPSTPNLKKLKDGISKTLEVFGRMTKKELELGTSHLHKSEDMDGLEQFFFPKFLTKSNLLDLEIADPYFRRQVLTQFLIILQYIRGFSPEERAKRASLPKSNRISEIPYVYQAKDEAWVLKLSGEVWKTLYATPPHGEIFAMTIQQILIRESSWIMWKAGSCASFEKASLDDLDPAPGYKRITSNPVKFPHPVGTPALSKLWENKVTLDSIENIDPTAGVPDLKTLHLKIQHLDLQLKQLQENLPPDTDPKAETIKSQVQQLQERKTGLSWRALRIAQSSHLQFFGKIGMPADINKLMMVIEESKNRGSVPLSRPVSGMNASPLTTPNLQSMSGSTTTGVEEESMGKACTGETTQELQRVPSNEASQPDVVMLDGESIMESVGGPGGLASELDGELISESLPSVAPPVPSGSTDEVRSATSPVSRPASPQPIPSAVAPTVSTIIPPTLSRHHSHPQQQPVSSSSSSQIRTSPTQTLHHEPHRMSDVEQVIRRMEAQANRSAVGTPTPPPPQSSSGTSGGRHGPGSGGSGGGGGSGDYSRPHHPHTGLLYYHPSLPSHPHHNNHGPRLGPPPGRPNSNNNSNNNSNLNNLNTLREHPGILKRPVAEVIDLEAPDLAIGTDPKKHKN</sequence>
<evidence type="ECO:0000313" key="2">
    <source>
        <dbReference type="EMBL" id="KAA1112443.1"/>
    </source>
</evidence>
<feature type="compositionally biased region" description="Low complexity" evidence="1">
    <location>
        <begin position="792"/>
        <end position="812"/>
    </location>
</feature>
<feature type="compositionally biased region" description="Low complexity" evidence="1">
    <location>
        <begin position="911"/>
        <end position="927"/>
    </location>
</feature>
<feature type="compositionally biased region" description="Low complexity" evidence="1">
    <location>
        <begin position="884"/>
        <end position="893"/>
    </location>
</feature>
<feature type="compositionally biased region" description="Basic and acidic residues" evidence="1">
    <location>
        <begin position="254"/>
        <end position="265"/>
    </location>
</feature>
<evidence type="ECO:0000313" key="3">
    <source>
        <dbReference type="Proteomes" id="UP000325313"/>
    </source>
</evidence>
<evidence type="ECO:0008006" key="4">
    <source>
        <dbReference type="Google" id="ProtNLM"/>
    </source>
</evidence>
<accession>A0A5B0QHH0</accession>
<feature type="compositionally biased region" description="Polar residues" evidence="1">
    <location>
        <begin position="747"/>
        <end position="760"/>
    </location>
</feature>
<evidence type="ECO:0000256" key="1">
    <source>
        <dbReference type="SAM" id="MobiDB-lite"/>
    </source>
</evidence>
<feature type="region of interest" description="Disordered" evidence="1">
    <location>
        <begin position="644"/>
        <end position="704"/>
    </location>
</feature>
<feature type="compositionally biased region" description="Gly residues" evidence="1">
    <location>
        <begin position="853"/>
        <end position="872"/>
    </location>
</feature>
<feature type="region of interest" description="Disordered" evidence="1">
    <location>
        <begin position="833"/>
        <end position="927"/>
    </location>
</feature>
<protein>
    <recommendedName>
        <fullName evidence="4">THO complex subunit 1</fullName>
    </recommendedName>
</protein>
<name>A0A5B0QHH0_PUCGR</name>
<feature type="region of interest" description="Disordered" evidence="1">
    <location>
        <begin position="299"/>
        <end position="346"/>
    </location>
</feature>
<proteinExistence type="predicted"/>
<dbReference type="Proteomes" id="UP000325313">
    <property type="component" value="Unassembled WGS sequence"/>
</dbReference>
<dbReference type="EMBL" id="VDEP01000277">
    <property type="protein sequence ID" value="KAA1112443.1"/>
    <property type="molecule type" value="Genomic_DNA"/>
</dbReference>
<feature type="region of interest" description="Disordered" evidence="1">
    <location>
        <begin position="737"/>
        <end position="819"/>
    </location>
</feature>
<organism evidence="2 3">
    <name type="scientific">Puccinia graminis f. sp. tritici</name>
    <dbReference type="NCBI Taxonomy" id="56615"/>
    <lineage>
        <taxon>Eukaryota</taxon>
        <taxon>Fungi</taxon>
        <taxon>Dikarya</taxon>
        <taxon>Basidiomycota</taxon>
        <taxon>Pucciniomycotina</taxon>
        <taxon>Pucciniomycetes</taxon>
        <taxon>Pucciniales</taxon>
        <taxon>Pucciniaceae</taxon>
        <taxon>Puccinia</taxon>
    </lineage>
</organism>
<gene>
    <name evidence="2" type="ORF">PGTUg99_009944</name>
</gene>
<comment type="caution">
    <text evidence="2">The sequence shown here is derived from an EMBL/GenBank/DDBJ whole genome shotgun (WGS) entry which is preliminary data.</text>
</comment>
<dbReference type="Pfam" id="PF11957">
    <property type="entry name" value="efThoc1"/>
    <property type="match status" value="1"/>
</dbReference>
<feature type="compositionally biased region" description="Polar residues" evidence="1">
    <location>
        <begin position="656"/>
        <end position="676"/>
    </location>
</feature>
<dbReference type="AlphaFoldDB" id="A0A5B0QHH0"/>
<reference evidence="2 3" key="1">
    <citation type="submission" date="2019-05" db="EMBL/GenBank/DDBJ databases">
        <title>Emergence of the Ug99 lineage of the wheat stem rust pathogen through somatic hybridization.</title>
        <authorList>
            <person name="Li F."/>
            <person name="Upadhyaya N.M."/>
            <person name="Sperschneider J."/>
            <person name="Matny O."/>
            <person name="Nguyen-Phuc H."/>
            <person name="Mago R."/>
            <person name="Raley C."/>
            <person name="Miller M.E."/>
            <person name="Silverstein K.A.T."/>
            <person name="Henningsen E."/>
            <person name="Hirsch C.D."/>
            <person name="Visser B."/>
            <person name="Pretorius Z.A."/>
            <person name="Steffenson B.J."/>
            <person name="Schwessinger B."/>
            <person name="Dodds P.N."/>
            <person name="Figueroa M."/>
        </authorList>
    </citation>
    <scope>NUCLEOTIDE SEQUENCE [LARGE SCALE GENOMIC DNA]</scope>
    <source>
        <strain evidence="2 3">Ug99</strain>
    </source>
</reference>
<dbReference type="PANTHER" id="PTHR13265:SF0">
    <property type="entry name" value="HPR1"/>
    <property type="match status" value="1"/>
</dbReference>
<feature type="compositionally biased region" description="Polar residues" evidence="1">
    <location>
        <begin position="688"/>
        <end position="703"/>
    </location>
</feature>
<feature type="compositionally biased region" description="Low complexity" evidence="1">
    <location>
        <begin position="311"/>
        <end position="331"/>
    </location>
</feature>
<dbReference type="GO" id="GO:0000445">
    <property type="term" value="C:THO complex part of transcription export complex"/>
    <property type="evidence" value="ECO:0007669"/>
    <property type="project" value="TreeGrafter"/>
</dbReference>
<feature type="region of interest" description="Disordered" evidence="1">
    <location>
        <begin position="243"/>
        <end position="270"/>
    </location>
</feature>
<dbReference type="GO" id="GO:0006406">
    <property type="term" value="P:mRNA export from nucleus"/>
    <property type="evidence" value="ECO:0007669"/>
    <property type="project" value="TreeGrafter"/>
</dbReference>
<feature type="compositionally biased region" description="Polar residues" evidence="1">
    <location>
        <begin position="332"/>
        <end position="343"/>
    </location>
</feature>
<dbReference type="InterPro" id="IPR021861">
    <property type="entry name" value="THO_THOC1"/>
</dbReference>